<dbReference type="Proteomes" id="UP000267128">
    <property type="component" value="Unassembled WGS sequence"/>
</dbReference>
<dbReference type="CDD" id="cd07247">
    <property type="entry name" value="SgaA_N_like"/>
    <property type="match status" value="2"/>
</dbReference>
<dbReference type="InterPro" id="IPR052164">
    <property type="entry name" value="Anthracycline_SecMetBiosynth"/>
</dbReference>
<dbReference type="AlphaFoldDB" id="A0A3N0CFI8"/>
<dbReference type="PANTHER" id="PTHR33993">
    <property type="entry name" value="GLYOXALASE-RELATED"/>
    <property type="match status" value="1"/>
</dbReference>
<evidence type="ECO:0000313" key="3">
    <source>
        <dbReference type="Proteomes" id="UP000267128"/>
    </source>
</evidence>
<keyword evidence="3" id="KW-1185">Reference proteome</keyword>
<dbReference type="PROSITE" id="PS51819">
    <property type="entry name" value="VOC"/>
    <property type="match status" value="2"/>
</dbReference>
<proteinExistence type="predicted"/>
<gene>
    <name evidence="2" type="ORF">EFK50_09545</name>
</gene>
<evidence type="ECO:0000313" key="2">
    <source>
        <dbReference type="EMBL" id="RNL62059.1"/>
    </source>
</evidence>
<protein>
    <submittedName>
        <fullName evidence="2">VOC family protein</fullName>
    </submittedName>
</protein>
<reference evidence="2 3" key="1">
    <citation type="submission" date="2018-11" db="EMBL/GenBank/DDBJ databases">
        <authorList>
            <person name="Li F."/>
        </authorList>
    </citation>
    <scope>NUCLEOTIDE SEQUENCE [LARGE SCALE GENOMIC DNA]</scope>
    <source>
        <strain evidence="2 3">Gsoil 097</strain>
    </source>
</reference>
<dbReference type="InterPro" id="IPR029068">
    <property type="entry name" value="Glyas_Bleomycin-R_OHBP_Dase"/>
</dbReference>
<dbReference type="OrthoDB" id="9793039at2"/>
<dbReference type="Pfam" id="PF00903">
    <property type="entry name" value="Glyoxalase"/>
    <property type="match status" value="2"/>
</dbReference>
<feature type="domain" description="VOC" evidence="1">
    <location>
        <begin position="11"/>
        <end position="130"/>
    </location>
</feature>
<organism evidence="2 3">
    <name type="scientific">Nocardioides marmoriginsengisoli</name>
    <dbReference type="NCBI Taxonomy" id="661483"/>
    <lineage>
        <taxon>Bacteria</taxon>
        <taxon>Bacillati</taxon>
        <taxon>Actinomycetota</taxon>
        <taxon>Actinomycetes</taxon>
        <taxon>Propionibacteriales</taxon>
        <taxon>Nocardioidaceae</taxon>
        <taxon>Nocardioides</taxon>
    </lineage>
</organism>
<dbReference type="EMBL" id="RJSE01000007">
    <property type="protein sequence ID" value="RNL62059.1"/>
    <property type="molecule type" value="Genomic_DNA"/>
</dbReference>
<dbReference type="SUPFAM" id="SSF54593">
    <property type="entry name" value="Glyoxalase/Bleomycin resistance protein/Dihydroxybiphenyl dioxygenase"/>
    <property type="match status" value="2"/>
</dbReference>
<accession>A0A3N0CFI8</accession>
<sequence>MPKFEKYQQATPNYVELTTPDPEAGAAFYAGLFGWDIEEMPLPAEAGGGVYRQSKLDGDTVTGISGQMPGMEGHPAFWGVYLAVDDVDAAAAKVEPAGGKVEAGPFDVMDAGRMVAIQDPTGARVNLWQAAASIGTERANEPGTPIWNEVITPDVPKALAFYADVVGLGTEVMEMPEGEYTTIKNVAGDVVGGAMLPMMEGIPPHWNVYFNVEDADASGARAVELGGKVVAPNFDVQGVGRMGFYSDPQGGMFALMQNPPA</sequence>
<dbReference type="RefSeq" id="WP_123227354.1">
    <property type="nucleotide sequence ID" value="NZ_RJSE01000007.1"/>
</dbReference>
<comment type="caution">
    <text evidence="2">The sequence shown here is derived from an EMBL/GenBank/DDBJ whole genome shotgun (WGS) entry which is preliminary data.</text>
</comment>
<name>A0A3N0CFI8_9ACTN</name>
<dbReference type="InterPro" id="IPR004360">
    <property type="entry name" value="Glyas_Fos-R_dOase_dom"/>
</dbReference>
<evidence type="ECO:0000259" key="1">
    <source>
        <dbReference type="PROSITE" id="PS51819"/>
    </source>
</evidence>
<dbReference type="PANTHER" id="PTHR33993:SF14">
    <property type="entry name" value="GB|AAF24581.1"/>
    <property type="match status" value="1"/>
</dbReference>
<feature type="domain" description="VOC" evidence="1">
    <location>
        <begin position="144"/>
        <end position="258"/>
    </location>
</feature>
<dbReference type="InterPro" id="IPR037523">
    <property type="entry name" value="VOC_core"/>
</dbReference>
<dbReference type="Gene3D" id="3.10.180.10">
    <property type="entry name" value="2,3-Dihydroxybiphenyl 1,2-Dioxygenase, domain 1"/>
    <property type="match status" value="2"/>
</dbReference>